<protein>
    <submittedName>
        <fullName evidence="1">Uncharacterized protein</fullName>
    </submittedName>
</protein>
<dbReference type="AlphaFoldDB" id="A0A3M7QAP0"/>
<proteinExistence type="predicted"/>
<evidence type="ECO:0000313" key="2">
    <source>
        <dbReference type="Proteomes" id="UP000276133"/>
    </source>
</evidence>
<comment type="caution">
    <text evidence="1">The sequence shown here is derived from an EMBL/GenBank/DDBJ whole genome shotgun (WGS) entry which is preliminary data.</text>
</comment>
<accession>A0A3M7QAP0</accession>
<sequence length="98" mass="11704">MEKKKSTSISISTSIYEMAKFILFKCQAIEQKGNLENMINKYLKELEEWLFKFKMKISIKLIFISKCTFTVKIVKQKKMRAKTRNTKRSLQIPNRSKF</sequence>
<reference evidence="1 2" key="1">
    <citation type="journal article" date="2018" name="Sci. Rep.">
        <title>Genomic signatures of local adaptation to the degree of environmental predictability in rotifers.</title>
        <authorList>
            <person name="Franch-Gras L."/>
            <person name="Hahn C."/>
            <person name="Garcia-Roger E.M."/>
            <person name="Carmona M.J."/>
            <person name="Serra M."/>
            <person name="Gomez A."/>
        </authorList>
    </citation>
    <scope>NUCLEOTIDE SEQUENCE [LARGE SCALE GENOMIC DNA]</scope>
    <source>
        <strain evidence="1">HYR1</strain>
    </source>
</reference>
<evidence type="ECO:0000313" key="1">
    <source>
        <dbReference type="EMBL" id="RNA08470.1"/>
    </source>
</evidence>
<dbReference type="EMBL" id="REGN01006738">
    <property type="protein sequence ID" value="RNA08470.1"/>
    <property type="molecule type" value="Genomic_DNA"/>
</dbReference>
<dbReference type="Proteomes" id="UP000276133">
    <property type="component" value="Unassembled WGS sequence"/>
</dbReference>
<gene>
    <name evidence="1" type="ORF">BpHYR1_002898</name>
</gene>
<organism evidence="1 2">
    <name type="scientific">Brachionus plicatilis</name>
    <name type="common">Marine rotifer</name>
    <name type="synonym">Brachionus muelleri</name>
    <dbReference type="NCBI Taxonomy" id="10195"/>
    <lineage>
        <taxon>Eukaryota</taxon>
        <taxon>Metazoa</taxon>
        <taxon>Spiralia</taxon>
        <taxon>Gnathifera</taxon>
        <taxon>Rotifera</taxon>
        <taxon>Eurotatoria</taxon>
        <taxon>Monogononta</taxon>
        <taxon>Pseudotrocha</taxon>
        <taxon>Ploima</taxon>
        <taxon>Brachionidae</taxon>
        <taxon>Brachionus</taxon>
    </lineage>
</organism>
<keyword evidence="2" id="KW-1185">Reference proteome</keyword>
<name>A0A3M7QAP0_BRAPC</name>